<reference evidence="2" key="1">
    <citation type="journal article" date="2015" name="Genom Data">
        <title>Genome sequences of six Phytophthora species associated with forests in New Zealand.</title>
        <authorList>
            <person name="Studholme D.J."/>
            <person name="McDougal R.L."/>
            <person name="Sambles C."/>
            <person name="Hansen E."/>
            <person name="Hardy G."/>
            <person name="Grant M."/>
            <person name="Ganley R.J."/>
            <person name="Williams N.M."/>
        </authorList>
    </citation>
    <scope>NUCLEOTIDE SEQUENCE</scope>
    <source>
        <strain evidence="3">NZFS 2646</strain>
        <strain evidence="2">NZFS 3630</strain>
    </source>
</reference>
<dbReference type="PROSITE" id="PS50076">
    <property type="entry name" value="DNAJ_2"/>
    <property type="match status" value="1"/>
</dbReference>
<keyword evidence="6" id="KW-1185">Reference proteome</keyword>
<dbReference type="Pfam" id="PF00226">
    <property type="entry name" value="DnaJ"/>
    <property type="match status" value="1"/>
</dbReference>
<dbReference type="InterPro" id="IPR018253">
    <property type="entry name" value="DnaJ_domain_CS"/>
</dbReference>
<protein>
    <recommendedName>
        <fullName evidence="1">J domain-containing protein</fullName>
    </recommendedName>
</protein>
<dbReference type="Gene3D" id="1.10.287.110">
    <property type="entry name" value="DnaJ domain"/>
    <property type="match status" value="1"/>
</dbReference>
<dbReference type="PANTHER" id="PTHR24074">
    <property type="entry name" value="CO-CHAPERONE PROTEIN DJLA"/>
    <property type="match status" value="1"/>
</dbReference>
<organism evidence="4 7">
    <name type="scientific">Phytophthora kernoviae</name>
    <dbReference type="NCBI Taxonomy" id="325452"/>
    <lineage>
        <taxon>Eukaryota</taxon>
        <taxon>Sar</taxon>
        <taxon>Stramenopiles</taxon>
        <taxon>Oomycota</taxon>
        <taxon>Peronosporomycetes</taxon>
        <taxon>Peronosporales</taxon>
        <taxon>Peronosporaceae</taxon>
        <taxon>Phytophthora</taxon>
    </lineage>
</organism>
<evidence type="ECO:0000313" key="5">
    <source>
        <dbReference type="EMBL" id="RLN79654.1"/>
    </source>
</evidence>
<dbReference type="STRING" id="325452.A0A421FG43"/>
<evidence type="ECO:0000313" key="2">
    <source>
        <dbReference type="EMBL" id="KAG2510661.1"/>
    </source>
</evidence>
<evidence type="ECO:0000259" key="1">
    <source>
        <dbReference type="PROSITE" id="PS50076"/>
    </source>
</evidence>
<dbReference type="AlphaFoldDB" id="A0A421FG43"/>
<dbReference type="PROSITE" id="PS00636">
    <property type="entry name" value="DNAJ_1"/>
    <property type="match status" value="1"/>
</dbReference>
<dbReference type="InterPro" id="IPR001623">
    <property type="entry name" value="DnaJ_domain"/>
</dbReference>
<evidence type="ECO:0000313" key="4">
    <source>
        <dbReference type="EMBL" id="RLN44330.1"/>
    </source>
</evidence>
<reference evidence="6 7" key="2">
    <citation type="submission" date="2018-07" db="EMBL/GenBank/DDBJ databases">
        <title>Genome sequencing of oomycete isolates from Chile give support for New Zealand origin for Phytophthora kernoviae and make available the first Nothophytophthora sp. genome.</title>
        <authorList>
            <person name="Studholme D.J."/>
            <person name="Sanfuentes E."/>
            <person name="Panda P."/>
            <person name="Hill R."/>
            <person name="Sambles C."/>
            <person name="Grant M."/>
            <person name="Williams N.M."/>
            <person name="Mcdougal R.L."/>
        </authorList>
    </citation>
    <scope>NUCLEOTIDE SEQUENCE [LARGE SCALE GENOMIC DNA]</scope>
    <source>
        <strain evidence="4">Chile2</strain>
        <strain evidence="5">Chile4</strain>
    </source>
</reference>
<gene>
    <name evidence="4" type="ORF">BBI17_005220</name>
    <name evidence="5" type="ORF">BBO99_00005117</name>
    <name evidence="3" type="ORF">JM16_007247</name>
    <name evidence="2" type="ORF">JM18_008400</name>
</gene>
<dbReference type="InterPro" id="IPR050817">
    <property type="entry name" value="DjlA_DnaK_co-chaperone"/>
</dbReference>
<sequence>MPGRRIDYHNTTADEEYCECGVLIFPATLHSCTPYPSNDFELVIESSKNLERVLREWHGASGSSLTGLLSSIRRHLHPQQVKAIEYVIAMRNKLVHDQSTRALPDRRLFLDHPSVIVKAYRAMALKYHPDKNPNADREQFQAITEAYEVLSDPEKRRLYDHYGPSLKPHLGETFAQLAPLFLSFTTGFVGSCVRTHSGGSLPLRVMFGWEACLMGVAGMYYCYQPGIKGNKGDKAQVKTKREIVSVSDYVTISSMGLLAGNLTGWVTTSAILLCKSIIFGT</sequence>
<name>A0A421FG43_9STRA</name>
<comment type="caution">
    <text evidence="4">The sequence shown here is derived from an EMBL/GenBank/DDBJ whole genome shotgun (WGS) entry which is preliminary data.</text>
</comment>
<dbReference type="SMART" id="SM00271">
    <property type="entry name" value="DnaJ"/>
    <property type="match status" value="1"/>
</dbReference>
<dbReference type="SUPFAM" id="SSF46565">
    <property type="entry name" value="Chaperone J-domain"/>
    <property type="match status" value="1"/>
</dbReference>
<evidence type="ECO:0000313" key="3">
    <source>
        <dbReference type="EMBL" id="KAG2510944.1"/>
    </source>
</evidence>
<dbReference type="Proteomes" id="UP000785171">
    <property type="component" value="Unassembled WGS sequence"/>
</dbReference>
<dbReference type="EMBL" id="JPWV03000450">
    <property type="protein sequence ID" value="KAG2510944.1"/>
    <property type="molecule type" value="Genomic_DNA"/>
</dbReference>
<dbReference type="Proteomes" id="UP000285883">
    <property type="component" value="Unassembled WGS sequence"/>
</dbReference>
<proteinExistence type="predicted"/>
<dbReference type="EMBL" id="JPWU03000596">
    <property type="protein sequence ID" value="KAG2510661.1"/>
    <property type="molecule type" value="Genomic_DNA"/>
</dbReference>
<dbReference type="Proteomes" id="UP000285624">
    <property type="component" value="Unassembled WGS sequence"/>
</dbReference>
<accession>A0A421FG43</accession>
<evidence type="ECO:0000313" key="7">
    <source>
        <dbReference type="Proteomes" id="UP000285883"/>
    </source>
</evidence>
<reference evidence="2" key="3">
    <citation type="submission" date="2020-06" db="EMBL/GenBank/DDBJ databases">
        <authorList>
            <person name="Studholme D.J."/>
        </authorList>
    </citation>
    <scope>NUCLEOTIDE SEQUENCE</scope>
    <source>
        <strain evidence="3">NZFS 2646</strain>
        <strain evidence="2">NZFS 3630</strain>
    </source>
</reference>
<dbReference type="EMBL" id="MBDN02000137">
    <property type="protein sequence ID" value="RLN79654.1"/>
    <property type="molecule type" value="Genomic_DNA"/>
</dbReference>
<dbReference type="Proteomes" id="UP000792063">
    <property type="component" value="Unassembled WGS sequence"/>
</dbReference>
<feature type="domain" description="J" evidence="1">
    <location>
        <begin position="98"/>
        <end position="163"/>
    </location>
</feature>
<evidence type="ECO:0000313" key="6">
    <source>
        <dbReference type="Proteomes" id="UP000285624"/>
    </source>
</evidence>
<dbReference type="EMBL" id="MAYM02000296">
    <property type="protein sequence ID" value="RLN44330.1"/>
    <property type="molecule type" value="Genomic_DNA"/>
</dbReference>
<dbReference type="InterPro" id="IPR036869">
    <property type="entry name" value="J_dom_sf"/>
</dbReference>
<dbReference type="CDD" id="cd06257">
    <property type="entry name" value="DnaJ"/>
    <property type="match status" value="1"/>
</dbReference>